<reference evidence="2 3" key="1">
    <citation type="submission" date="2021-08" db="EMBL/GenBank/DDBJ databases">
        <title>Collinsella faecalis sp. nov. isolated from swine faeces.</title>
        <authorList>
            <person name="Oh B.S."/>
            <person name="Lee J.H."/>
        </authorList>
    </citation>
    <scope>NUCLEOTIDE SEQUENCE [LARGE SCALE GENOMIC DNA]</scope>
    <source>
        <strain evidence="2 3">AGMB00827</strain>
    </source>
</reference>
<evidence type="ECO:0000259" key="1">
    <source>
        <dbReference type="Pfam" id="PF14213"/>
    </source>
</evidence>
<comment type="caution">
    <text evidence="2">The sequence shown here is derived from an EMBL/GenBank/DDBJ whole genome shotgun (WGS) entry which is preliminary data.</text>
</comment>
<protein>
    <submittedName>
        <fullName evidence="2">STAS-like domain-containing protein</fullName>
    </submittedName>
</protein>
<proteinExistence type="predicted"/>
<organism evidence="2 3">
    <name type="scientific">Collinsella ureilytica</name>
    <dbReference type="NCBI Taxonomy" id="2869515"/>
    <lineage>
        <taxon>Bacteria</taxon>
        <taxon>Bacillati</taxon>
        <taxon>Actinomycetota</taxon>
        <taxon>Coriobacteriia</taxon>
        <taxon>Coriobacteriales</taxon>
        <taxon>Coriobacteriaceae</taxon>
        <taxon>Collinsella</taxon>
    </lineage>
</organism>
<accession>A0ABS7MM20</accession>
<evidence type="ECO:0000313" key="2">
    <source>
        <dbReference type="EMBL" id="MBY4798343.1"/>
    </source>
</evidence>
<gene>
    <name evidence="2" type="ORF">K6V98_08290</name>
</gene>
<name>A0ABS7MM20_9ACTN</name>
<keyword evidence="3" id="KW-1185">Reference proteome</keyword>
<sequence length="96" mass="10752">MVIKIADYGSIVGTRCAGRVAYADIFRRTNGFSEHMVFDFEGVTIVCNSFADEVFGRMVHELGFDYVRASTHFKGISGVNACVVREAMERQRAARH</sequence>
<feature type="domain" description="DUF4325" evidence="1">
    <location>
        <begin position="35"/>
        <end position="77"/>
    </location>
</feature>
<dbReference type="Proteomes" id="UP000700908">
    <property type="component" value="Unassembled WGS sequence"/>
</dbReference>
<dbReference type="Pfam" id="PF14213">
    <property type="entry name" value="DUF4325"/>
    <property type="match status" value="1"/>
</dbReference>
<dbReference type="InterPro" id="IPR025474">
    <property type="entry name" value="DUF4325"/>
</dbReference>
<evidence type="ECO:0000313" key="3">
    <source>
        <dbReference type="Proteomes" id="UP000700908"/>
    </source>
</evidence>
<dbReference type="EMBL" id="JAIMFO010000010">
    <property type="protein sequence ID" value="MBY4798343.1"/>
    <property type="molecule type" value="Genomic_DNA"/>
</dbReference>
<dbReference type="RefSeq" id="WP_222200067.1">
    <property type="nucleotide sequence ID" value="NZ_JAIMFO010000010.1"/>
</dbReference>